<dbReference type="SUPFAM" id="SSF49785">
    <property type="entry name" value="Galactose-binding domain-like"/>
    <property type="match status" value="1"/>
</dbReference>
<dbReference type="InterPro" id="IPR008979">
    <property type="entry name" value="Galactose-bd-like_sf"/>
</dbReference>
<dbReference type="InterPro" id="IPR029058">
    <property type="entry name" value="AB_hydrolase_fold"/>
</dbReference>
<keyword evidence="1 3" id="KW-0378">Hydrolase</keyword>
<proteinExistence type="predicted"/>
<dbReference type="OrthoDB" id="2578740at2759"/>
<dbReference type="PANTHER" id="PTHR43056">
    <property type="entry name" value="PEPTIDASE S9 PROLYL OLIGOPEPTIDASE"/>
    <property type="match status" value="1"/>
</dbReference>
<keyword evidence="4" id="KW-1185">Reference proteome</keyword>
<dbReference type="InterPro" id="IPR000383">
    <property type="entry name" value="Xaa-Pro-like_dom"/>
</dbReference>
<evidence type="ECO:0000256" key="1">
    <source>
        <dbReference type="ARBA" id="ARBA00022801"/>
    </source>
</evidence>
<dbReference type="AlphaFoldDB" id="A0A319EYV3"/>
<dbReference type="VEuPathDB" id="FungiDB:BO78DRAFT_455136"/>
<evidence type="ECO:0000313" key="4">
    <source>
        <dbReference type="Proteomes" id="UP000248423"/>
    </source>
</evidence>
<accession>A0A319EYV3</accession>
<dbReference type="Gene3D" id="2.60.120.260">
    <property type="entry name" value="Galactose-binding domain-like"/>
    <property type="match status" value="1"/>
</dbReference>
<dbReference type="PANTHER" id="PTHR43056:SF10">
    <property type="entry name" value="COCE_NOND FAMILY, PUTATIVE (AFU_ORTHOLOGUE AFUA_7G00600)-RELATED"/>
    <property type="match status" value="1"/>
</dbReference>
<dbReference type="InterPro" id="IPR050585">
    <property type="entry name" value="Xaa-Pro_dipeptidyl-ppase/CocE"/>
</dbReference>
<reference evidence="3 4" key="1">
    <citation type="submission" date="2018-02" db="EMBL/GenBank/DDBJ databases">
        <title>The genomes of Aspergillus section Nigri reveals drivers in fungal speciation.</title>
        <authorList>
            <consortium name="DOE Joint Genome Institute"/>
            <person name="Vesth T.C."/>
            <person name="Nybo J."/>
            <person name="Theobald S."/>
            <person name="Brandl J."/>
            <person name="Frisvad J.C."/>
            <person name="Nielsen K.F."/>
            <person name="Lyhne E.K."/>
            <person name="Kogle M.E."/>
            <person name="Kuo A."/>
            <person name="Riley R."/>
            <person name="Clum A."/>
            <person name="Nolan M."/>
            <person name="Lipzen A."/>
            <person name="Salamov A."/>
            <person name="Henrissat B."/>
            <person name="Wiebenga A."/>
            <person name="De vries R.P."/>
            <person name="Grigoriev I.V."/>
            <person name="Mortensen U.H."/>
            <person name="Andersen M.R."/>
            <person name="Baker S.E."/>
        </authorList>
    </citation>
    <scope>NUCLEOTIDE SEQUENCE [LARGE SCALE GENOMIC DNA]</scope>
    <source>
        <strain evidence="3 4">CBS 121057</strain>
    </source>
</reference>
<dbReference type="Pfam" id="PF08530">
    <property type="entry name" value="PepX_C"/>
    <property type="match status" value="1"/>
</dbReference>
<feature type="domain" description="Xaa-Pro dipeptidyl-peptidase C-terminal" evidence="2">
    <location>
        <begin position="327"/>
        <end position="585"/>
    </location>
</feature>
<dbReference type="Gene3D" id="1.10.3020.20">
    <property type="match status" value="1"/>
</dbReference>
<dbReference type="Proteomes" id="UP000248423">
    <property type="component" value="Unassembled WGS sequence"/>
</dbReference>
<dbReference type="EMBL" id="KZ826323">
    <property type="protein sequence ID" value="PYI10264.1"/>
    <property type="molecule type" value="Genomic_DNA"/>
</dbReference>
<name>A0A319EYV3_ASPSB</name>
<gene>
    <name evidence="3" type="ORF">BO78DRAFT_455136</name>
</gene>
<dbReference type="Gene3D" id="3.40.50.1820">
    <property type="entry name" value="alpha/beta hydrolase"/>
    <property type="match status" value="1"/>
</dbReference>
<dbReference type="GO" id="GO:0008239">
    <property type="term" value="F:dipeptidyl-peptidase activity"/>
    <property type="evidence" value="ECO:0007669"/>
    <property type="project" value="InterPro"/>
</dbReference>
<dbReference type="SUPFAM" id="SSF53474">
    <property type="entry name" value="alpha/beta-Hydrolases"/>
    <property type="match status" value="1"/>
</dbReference>
<dbReference type="InterPro" id="IPR005674">
    <property type="entry name" value="CocE/Ser_esterase"/>
</dbReference>
<protein>
    <submittedName>
        <fullName evidence="3">Alpha/beta-hydrolase</fullName>
    </submittedName>
</protein>
<evidence type="ECO:0000313" key="3">
    <source>
        <dbReference type="EMBL" id="PYI10264.1"/>
    </source>
</evidence>
<dbReference type="Pfam" id="PF02129">
    <property type="entry name" value="Peptidase_S15"/>
    <property type="match status" value="1"/>
</dbReference>
<dbReference type="SMART" id="SM00939">
    <property type="entry name" value="PepX_C"/>
    <property type="match status" value="1"/>
</dbReference>
<dbReference type="InterPro" id="IPR013736">
    <property type="entry name" value="Xaa-Pro_dipept_C"/>
</dbReference>
<dbReference type="NCBIfam" id="TIGR00976">
    <property type="entry name" value="CocE_NonD"/>
    <property type="match status" value="1"/>
</dbReference>
<evidence type="ECO:0000259" key="2">
    <source>
        <dbReference type="SMART" id="SM00939"/>
    </source>
</evidence>
<organism evidence="3 4">
    <name type="scientific">Aspergillus sclerotiicarbonarius (strain CBS 121057 / IBT 28362)</name>
    <dbReference type="NCBI Taxonomy" id="1448318"/>
    <lineage>
        <taxon>Eukaryota</taxon>
        <taxon>Fungi</taxon>
        <taxon>Dikarya</taxon>
        <taxon>Ascomycota</taxon>
        <taxon>Pezizomycotina</taxon>
        <taxon>Eurotiomycetes</taxon>
        <taxon>Eurotiomycetidae</taxon>
        <taxon>Eurotiales</taxon>
        <taxon>Aspergillaceae</taxon>
        <taxon>Aspergillus</taxon>
        <taxon>Aspergillus subgen. Circumdati</taxon>
    </lineage>
</organism>
<dbReference type="STRING" id="1448318.A0A319EYV3"/>
<sequence length="589" mass="66400">MPPPVFIATKPIDPPRLGRNNYQGFKKGKTEVLPKGWNGYRSRPLPCDVLVQHDVEITVRDGARLYCDIYRSPDTGPSNQVPALLGFSPFGKKFSGICMLNMMTPWNVGVPDGHLSGLEKFEGLDPAEWIPRGYAIISADTRGTGDSDGPVVIMGTQEGEDGYDVVEALAKMDWCNGAVRMQGNSHLAITQYFVAMQQPPSLKAIAPWEACSDLFREQFGRGGMWHGDFFDYISSVFIQGYHGMEDFKEMYRRSKGLRNAYWDDKRPDLSKINIPTYLTGSYSSNVHVMGSIQGWLDIASENKWFRLGPWQEWYDIWVEENSANELQRFFDRFLKGIDNGWEETPRVRVTALKFGEGDPDYNLVVDNFPLPNTDYREFFFAPHGHLQPESSTEEGIPSYDSTTMQSSAFRYVFEKDARLIGLPKAVMHMSCDDEDDMDVFVIIRKLDQQGKALVALNIPWSRAPVKATDDIQDKDKSDLTLYPGPVGMLRASHREIDPSQSIHPQYPFHPHERELPTPRGTVVELEIGLWAMGIDFEAGEALEVHVLGGNPTIAAFQPLVGRAKNGLNQGLHKVHFGPQYPSRIILPFV</sequence>